<dbReference type="GO" id="GO:0009073">
    <property type="term" value="P:aromatic amino acid family biosynthetic process"/>
    <property type="evidence" value="ECO:0007669"/>
    <property type="project" value="UniProtKB-KW"/>
</dbReference>
<evidence type="ECO:0000313" key="5">
    <source>
        <dbReference type="Proteomes" id="UP000633205"/>
    </source>
</evidence>
<accession>A0A916YBC6</accession>
<evidence type="ECO:0000256" key="2">
    <source>
        <dbReference type="ARBA" id="ARBA00023141"/>
    </source>
</evidence>
<reference evidence="4" key="2">
    <citation type="submission" date="2020-09" db="EMBL/GenBank/DDBJ databases">
        <authorList>
            <person name="Sun Q."/>
            <person name="Zhou Y."/>
        </authorList>
    </citation>
    <scope>NUCLEOTIDE SEQUENCE</scope>
    <source>
        <strain evidence="4">CGMCC 1.15152</strain>
    </source>
</reference>
<dbReference type="Gene3D" id="3.40.50.10860">
    <property type="entry name" value="Leucine Dehydrogenase, chain A, domain 1"/>
    <property type="match status" value="1"/>
</dbReference>
<feature type="domain" description="Shikimate dehydrogenase substrate binding N-terminal" evidence="3">
    <location>
        <begin position="8"/>
        <end position="87"/>
    </location>
</feature>
<dbReference type="GO" id="GO:0009423">
    <property type="term" value="P:chorismate biosynthetic process"/>
    <property type="evidence" value="ECO:0007669"/>
    <property type="project" value="TreeGrafter"/>
</dbReference>
<comment type="pathway">
    <text evidence="1">Metabolic intermediate biosynthesis; chorismate biosynthesis; chorismate from D-erythrose 4-phosphate and phosphoenolpyruvate: step 4/7.</text>
</comment>
<comment type="caution">
    <text evidence="4">The sequence shown here is derived from an EMBL/GenBank/DDBJ whole genome shotgun (WGS) entry which is preliminary data.</text>
</comment>
<evidence type="ECO:0000259" key="3">
    <source>
        <dbReference type="Pfam" id="PF08501"/>
    </source>
</evidence>
<dbReference type="EMBL" id="BMHO01000001">
    <property type="protein sequence ID" value="GGD38014.1"/>
    <property type="molecule type" value="Genomic_DNA"/>
</dbReference>
<dbReference type="PANTHER" id="PTHR21089">
    <property type="entry name" value="SHIKIMATE DEHYDROGENASE"/>
    <property type="match status" value="1"/>
</dbReference>
<dbReference type="CDD" id="cd01065">
    <property type="entry name" value="NAD_bind_Shikimate_DH"/>
    <property type="match status" value="1"/>
</dbReference>
<dbReference type="PANTHER" id="PTHR21089:SF1">
    <property type="entry name" value="BIFUNCTIONAL 3-DEHYDROQUINATE DEHYDRATASE_SHIKIMATE DEHYDROGENASE, CHLOROPLASTIC"/>
    <property type="match status" value="1"/>
</dbReference>
<name>A0A916YBC6_9MICO</name>
<gene>
    <name evidence="4" type="primary">aroE</name>
    <name evidence="4" type="ORF">GCM10010915_18550</name>
</gene>
<dbReference type="GO" id="GO:0005829">
    <property type="term" value="C:cytosol"/>
    <property type="evidence" value="ECO:0007669"/>
    <property type="project" value="TreeGrafter"/>
</dbReference>
<sequence>MTTHRLEVWGDPIGHSRSPVLHAAAYRTLGLDWLFTRREVPLGRFDRALADASVRGLAVTYPLKQRAHDAAPWRDQRAAVTGAANTLLPTEEGLRAYNTDVGGIVRALDELDLAASRTVRIVGAGATTISAVAALAELGVAQVEVAARRPEQAAAAADVGTGLGLSARGVSFDAVARPVDLTIATLPGGAELAPDVTDRLAANGGVLFDVAYSPWPSALASAWPAPAHRGLGMLLHQAVLQVRIFLTGNVDEPLPDEPRVVSAMRDALG</sequence>
<keyword evidence="2" id="KW-0028">Amino-acid biosynthesis</keyword>
<dbReference type="InterPro" id="IPR046346">
    <property type="entry name" value="Aminoacid_DH-like_N_sf"/>
</dbReference>
<reference evidence="4" key="1">
    <citation type="journal article" date="2014" name="Int. J. Syst. Evol. Microbiol.">
        <title>Complete genome sequence of Corynebacterium casei LMG S-19264T (=DSM 44701T), isolated from a smear-ripened cheese.</title>
        <authorList>
            <consortium name="US DOE Joint Genome Institute (JGI-PGF)"/>
            <person name="Walter F."/>
            <person name="Albersmeier A."/>
            <person name="Kalinowski J."/>
            <person name="Ruckert C."/>
        </authorList>
    </citation>
    <scope>NUCLEOTIDE SEQUENCE</scope>
    <source>
        <strain evidence="4">CGMCC 1.15152</strain>
    </source>
</reference>
<dbReference type="AlphaFoldDB" id="A0A916YBC6"/>
<proteinExistence type="predicted"/>
<dbReference type="GO" id="GO:0004764">
    <property type="term" value="F:shikimate 3-dehydrogenase (NADP+) activity"/>
    <property type="evidence" value="ECO:0007669"/>
    <property type="project" value="InterPro"/>
</dbReference>
<dbReference type="RefSeq" id="WP_229731062.1">
    <property type="nucleotide sequence ID" value="NZ_BMHO01000001.1"/>
</dbReference>
<dbReference type="InterPro" id="IPR013708">
    <property type="entry name" value="Shikimate_DH-bd_N"/>
</dbReference>
<dbReference type="Gene3D" id="3.40.50.720">
    <property type="entry name" value="NAD(P)-binding Rossmann-like Domain"/>
    <property type="match status" value="1"/>
</dbReference>
<keyword evidence="2" id="KW-0057">Aromatic amino acid biosynthesis</keyword>
<evidence type="ECO:0000256" key="1">
    <source>
        <dbReference type="ARBA" id="ARBA00004871"/>
    </source>
</evidence>
<dbReference type="Proteomes" id="UP000633205">
    <property type="component" value="Unassembled WGS sequence"/>
</dbReference>
<protein>
    <submittedName>
        <fullName evidence="4">Shikimate 5-dehydrogenase</fullName>
    </submittedName>
</protein>
<dbReference type="InterPro" id="IPR022893">
    <property type="entry name" value="Shikimate_DH_fam"/>
</dbReference>
<dbReference type="Pfam" id="PF08501">
    <property type="entry name" value="Shikimate_dh_N"/>
    <property type="match status" value="1"/>
</dbReference>
<dbReference type="SUPFAM" id="SSF53223">
    <property type="entry name" value="Aminoacid dehydrogenase-like, N-terminal domain"/>
    <property type="match status" value="1"/>
</dbReference>
<dbReference type="GO" id="GO:0019632">
    <property type="term" value="P:shikimate metabolic process"/>
    <property type="evidence" value="ECO:0007669"/>
    <property type="project" value="TreeGrafter"/>
</dbReference>
<dbReference type="InterPro" id="IPR036291">
    <property type="entry name" value="NAD(P)-bd_dom_sf"/>
</dbReference>
<dbReference type="SUPFAM" id="SSF51735">
    <property type="entry name" value="NAD(P)-binding Rossmann-fold domains"/>
    <property type="match status" value="1"/>
</dbReference>
<organism evidence="4 5">
    <name type="scientific">Microbacterium faecale</name>
    <dbReference type="NCBI Taxonomy" id="1804630"/>
    <lineage>
        <taxon>Bacteria</taxon>
        <taxon>Bacillati</taxon>
        <taxon>Actinomycetota</taxon>
        <taxon>Actinomycetes</taxon>
        <taxon>Micrococcales</taxon>
        <taxon>Microbacteriaceae</taxon>
        <taxon>Microbacterium</taxon>
    </lineage>
</organism>
<dbReference type="GO" id="GO:0050661">
    <property type="term" value="F:NADP binding"/>
    <property type="evidence" value="ECO:0007669"/>
    <property type="project" value="TreeGrafter"/>
</dbReference>
<evidence type="ECO:0000313" key="4">
    <source>
        <dbReference type="EMBL" id="GGD38014.1"/>
    </source>
</evidence>
<keyword evidence="5" id="KW-1185">Reference proteome</keyword>